<dbReference type="Proteomes" id="UP000319671">
    <property type="component" value="Unassembled WGS sequence"/>
</dbReference>
<comment type="caution">
    <text evidence="1">The sequence shown here is derived from an EMBL/GenBank/DDBJ whole genome shotgun (WGS) entry which is preliminary data.</text>
</comment>
<organism evidence="1 2">
    <name type="scientific">Neobacillus bataviensis</name>
    <dbReference type="NCBI Taxonomy" id="220685"/>
    <lineage>
        <taxon>Bacteria</taxon>
        <taxon>Bacillati</taxon>
        <taxon>Bacillota</taxon>
        <taxon>Bacilli</taxon>
        <taxon>Bacillales</taxon>
        <taxon>Bacillaceae</taxon>
        <taxon>Neobacillus</taxon>
    </lineage>
</organism>
<sequence length="140" mass="16632">MLVNELYLDSIRFEQSSLAHYIHHLLAEKKISLEDNITRLDLKQANHQKVAEMIENNVLGFHKICIYSLKMKQKEFVFIFAKNEQEAIQFYMKTFNQKPMNCHESLLDFEFTRGNGGISFREMRKEFESFPAIAGYFKRL</sequence>
<keyword evidence="2" id="KW-1185">Reference proteome</keyword>
<dbReference type="EMBL" id="VIVN01000016">
    <property type="protein sequence ID" value="TWD93229.1"/>
    <property type="molecule type" value="Genomic_DNA"/>
</dbReference>
<gene>
    <name evidence="1" type="ORF">FB550_11643</name>
</gene>
<evidence type="ECO:0000313" key="1">
    <source>
        <dbReference type="EMBL" id="TWD93229.1"/>
    </source>
</evidence>
<evidence type="ECO:0000313" key="2">
    <source>
        <dbReference type="Proteomes" id="UP000319671"/>
    </source>
</evidence>
<proteinExistence type="predicted"/>
<dbReference type="RefSeq" id="WP_144567685.1">
    <property type="nucleotide sequence ID" value="NZ_VIVN01000016.1"/>
</dbReference>
<accession>A0A561CPR5</accession>
<dbReference type="AlphaFoldDB" id="A0A561CPR5"/>
<reference evidence="1 2" key="1">
    <citation type="submission" date="2019-06" db="EMBL/GenBank/DDBJ databases">
        <title>Sorghum-associated microbial communities from plants grown in Nebraska, USA.</title>
        <authorList>
            <person name="Schachtman D."/>
        </authorList>
    </citation>
    <scope>NUCLEOTIDE SEQUENCE [LARGE SCALE GENOMIC DNA]</scope>
    <source>
        <strain evidence="1 2">2482</strain>
    </source>
</reference>
<name>A0A561CPR5_9BACI</name>
<protein>
    <submittedName>
        <fullName evidence="1">Uncharacterized protein</fullName>
    </submittedName>
</protein>